<dbReference type="AlphaFoldDB" id="A0A0E0E6X4"/>
<feature type="region of interest" description="Disordered" evidence="2">
    <location>
        <begin position="150"/>
        <end position="309"/>
    </location>
</feature>
<dbReference type="GO" id="GO:0008017">
    <property type="term" value="F:microtubule binding"/>
    <property type="evidence" value="ECO:0007669"/>
    <property type="project" value="TreeGrafter"/>
</dbReference>
<dbReference type="Proteomes" id="UP000008021">
    <property type="component" value="Chromosome 7"/>
</dbReference>
<dbReference type="Gramene" id="OMERI07G00430.1">
    <property type="protein sequence ID" value="OMERI07G00430.1"/>
    <property type="gene ID" value="OMERI07G00430"/>
</dbReference>
<dbReference type="PANTHER" id="PTHR31807">
    <property type="entry name" value="AUGMIN FAMILY MEMBER"/>
    <property type="match status" value="1"/>
</dbReference>
<dbReference type="GO" id="GO:0005737">
    <property type="term" value="C:cytoplasm"/>
    <property type="evidence" value="ECO:0007669"/>
    <property type="project" value="TreeGrafter"/>
</dbReference>
<dbReference type="GO" id="GO:0051225">
    <property type="term" value="P:spindle assembly"/>
    <property type="evidence" value="ECO:0007669"/>
    <property type="project" value="TreeGrafter"/>
</dbReference>
<dbReference type="GO" id="GO:0005880">
    <property type="term" value="C:nuclear microtubule"/>
    <property type="evidence" value="ECO:0007669"/>
    <property type="project" value="TreeGrafter"/>
</dbReference>
<dbReference type="STRING" id="40149.A0A0E0E6X4"/>
<protein>
    <submittedName>
        <fullName evidence="3">Uncharacterized protein</fullName>
    </submittedName>
</protein>
<reference evidence="3" key="2">
    <citation type="submission" date="2018-05" db="EMBL/GenBank/DDBJ databases">
        <title>OmerRS3 (Oryza meridionalis Reference Sequence Version 3).</title>
        <authorList>
            <person name="Zhang J."/>
            <person name="Kudrna D."/>
            <person name="Lee S."/>
            <person name="Talag J."/>
            <person name="Welchert J."/>
            <person name="Wing R.A."/>
        </authorList>
    </citation>
    <scope>NUCLEOTIDE SEQUENCE [LARGE SCALE GENOMIC DNA]</scope>
    <source>
        <strain evidence="3">cv. OR44</strain>
    </source>
</reference>
<feature type="compositionally biased region" description="Low complexity" evidence="2">
    <location>
        <begin position="279"/>
        <end position="302"/>
    </location>
</feature>
<dbReference type="Pfam" id="PF04484">
    <property type="entry name" value="QWRF"/>
    <property type="match status" value="1"/>
</dbReference>
<proteinExistence type="inferred from homology"/>
<comment type="similarity">
    <text evidence="1">Belongs to the QWRF family.</text>
</comment>
<dbReference type="eggNOG" id="ENOG502QYE5">
    <property type="taxonomic scope" value="Eukaryota"/>
</dbReference>
<name>A0A0E0E6X4_9ORYZ</name>
<evidence type="ECO:0000313" key="3">
    <source>
        <dbReference type="EnsemblPlants" id="OMERI07G00430.1"/>
    </source>
</evidence>
<dbReference type="PANTHER" id="PTHR31807:SF22">
    <property type="entry name" value="OS07G0115600 PROTEIN"/>
    <property type="match status" value="1"/>
</dbReference>
<sequence>MVVDGGAAVASRPSTSRRRAAATEKPRAVVASRYLLPSSRPASPAAATRPAATRRPATMAADAAARAVSVAFQDASYCLDGGKAKHVPHAPSPEKKRASFAAGAAAVRAKVCDARWPASAAAANSAPYGFRGGVATRSVAFDEMTPRRASVDVPNPLRAALSSDDTESATSSAGSPDGDADADAKLAARARPSPRSIMASPARFSRDAMGSRSERFADHSTPFMSRTPRFLASPSPKTTPTAPPPPTTTKKKSVKSLFNGLLSSPFTRPSPKQPPPTKPAAISPASPSPARCSATAAASAVPGRLQAQGKAEEEHQLRLLHNRHLQWRLANAVAGAAISAQELNAEKQLCGAWVSILGMSKSIALKKLELQLLRQNCKVMNILKGQMAYLEEWSLLGNKYANSLSGTVEALNATVLRLPVSDGAVADFQSVKNAVGSAVDVMQTMRNSMSYLLPKLARTNVLVSQLSIITRQEQVLMAQCRELLSTLALMHVKYSSLQGQTIQLSDLKRAKSVSSSEYPY</sequence>
<accession>A0A0E0E6X4</accession>
<dbReference type="EnsemblPlants" id="OMERI07G00430.1">
    <property type="protein sequence ID" value="OMERI07G00430.1"/>
    <property type="gene ID" value="OMERI07G00430"/>
</dbReference>
<reference evidence="3" key="1">
    <citation type="submission" date="2015-04" db="UniProtKB">
        <authorList>
            <consortium name="EnsemblPlants"/>
        </authorList>
    </citation>
    <scope>IDENTIFICATION</scope>
</reference>
<evidence type="ECO:0000256" key="1">
    <source>
        <dbReference type="ARBA" id="ARBA00010016"/>
    </source>
</evidence>
<dbReference type="InterPro" id="IPR007573">
    <property type="entry name" value="QWRF"/>
</dbReference>
<evidence type="ECO:0000256" key="2">
    <source>
        <dbReference type="SAM" id="MobiDB-lite"/>
    </source>
</evidence>
<keyword evidence="4" id="KW-1185">Reference proteome</keyword>
<evidence type="ECO:0000313" key="4">
    <source>
        <dbReference type="Proteomes" id="UP000008021"/>
    </source>
</evidence>
<feature type="region of interest" description="Disordered" evidence="2">
    <location>
        <begin position="1"/>
        <end position="58"/>
    </location>
</feature>
<feature type="compositionally biased region" description="Low complexity" evidence="2">
    <location>
        <begin position="37"/>
        <end position="58"/>
    </location>
</feature>
<feature type="compositionally biased region" description="Low complexity" evidence="2">
    <location>
        <begin position="159"/>
        <end position="177"/>
    </location>
</feature>
<organism evidence="3">
    <name type="scientific">Oryza meridionalis</name>
    <dbReference type="NCBI Taxonomy" id="40149"/>
    <lineage>
        <taxon>Eukaryota</taxon>
        <taxon>Viridiplantae</taxon>
        <taxon>Streptophyta</taxon>
        <taxon>Embryophyta</taxon>
        <taxon>Tracheophyta</taxon>
        <taxon>Spermatophyta</taxon>
        <taxon>Magnoliopsida</taxon>
        <taxon>Liliopsida</taxon>
        <taxon>Poales</taxon>
        <taxon>Poaceae</taxon>
        <taxon>BOP clade</taxon>
        <taxon>Oryzoideae</taxon>
        <taxon>Oryzeae</taxon>
        <taxon>Oryzinae</taxon>
        <taxon>Oryza</taxon>
    </lineage>
</organism>